<name>A0ABD2XB52_9HYME</name>
<keyword evidence="6" id="KW-0949">S-adenosyl-L-methionine</keyword>
<evidence type="ECO:0000256" key="4">
    <source>
        <dbReference type="ARBA" id="ARBA00022603"/>
    </source>
</evidence>
<protein>
    <recommendedName>
        <fullName evidence="10">SET domain-containing protein</fullName>
    </recommendedName>
</protein>
<comment type="subcellular location">
    <subcellularLocation>
        <location evidence="2">Chromosome</location>
    </subcellularLocation>
    <subcellularLocation>
        <location evidence="1">Nucleus</location>
    </subcellularLocation>
</comment>
<dbReference type="SUPFAM" id="SSF82199">
    <property type="entry name" value="SET domain"/>
    <property type="match status" value="1"/>
</dbReference>
<feature type="compositionally biased region" description="Acidic residues" evidence="9">
    <location>
        <begin position="715"/>
        <end position="740"/>
    </location>
</feature>
<evidence type="ECO:0000256" key="3">
    <source>
        <dbReference type="ARBA" id="ARBA00022454"/>
    </source>
</evidence>
<dbReference type="EMBL" id="JBJJXI010000034">
    <property type="protein sequence ID" value="KAL3402607.1"/>
    <property type="molecule type" value="Genomic_DNA"/>
</dbReference>
<dbReference type="PROSITE" id="PS50280">
    <property type="entry name" value="SET"/>
    <property type="match status" value="1"/>
</dbReference>
<sequence>MNFRTLSNLDDLAKSLIVKHFGNYSLRLMSHKKLNFMVTVDNESKKAIERFLKTENTEQAISDLMDIVNTYKLTYFYSITKKTTIQYYFKLYLRFFHPDSLVRLVTCTEYSQDNFDGVAVLAKKNIKASTVITELFGLHQNLTKEEENDIVEKQLGFSLVRTSRSRNTKLLLGSIAFVNHSCDANSQYKYKSNHVIVLQTIRDVLDNEELTVFYGDGYFGINNEDCECKVCKKKKQCKLPKLPEIRLSSHDNQTVQKGIKNNSSCVKPEAANGLEISTTTVPLKNINIALDEDASKFQTNDKHEACSPIRNAIEAMNDNVQGIENDSTALLKNLDYKNKTSTTTVQETENDLTAILEDFNQNETSVNTGQIRNSILVPELNDSKSEFDNEHETSSSKRCSIEEINNVQKIGIENDSSSVKPEASNGLETSTTTVPLKNINIVPDEDASKFQTNDKHEACSPIRNAIEAMNDNVKGIGIENDSSYMMSKASNDLETSTTTMTLKNINVESEVDAIRFENHAKQQACSPERDSIKEINGNVQKIGIENDSSSVKPEASNGLETSTTTVPLKNINIVPDEDASKFQTNDKHEACSPIRNAIEAMNDNVQGIDLEDDSVQTTIFPSQQVMSSKNINNSCDAANLYEPINIGSQTPECSNIVVDEANYNIYEGEKTHVSNGTSIKEKPIIKCMAKGIFLKKPEKKLKRNNLKKSYKNDDDLSNSDEEPRESESEYDPSDSEYDSSDSEKDSLWSCEESDCIVDDDDDVEVEKIRDSNGGEEIEKLPDQSTIRSAYNNFDLSDFDADKFSGHSSLVESNSDTAQLSDNSNKNDSTFKLNDTEKREYQKLCESKEKNDFSVFKVPPAKTTADTNVIAPSSENLVVPCSVSKEDMIEKEKKCPICDKDFLFLKMHIKRAHINHEDADRFL</sequence>
<dbReference type="InterPro" id="IPR001214">
    <property type="entry name" value="SET_dom"/>
</dbReference>
<dbReference type="GO" id="GO:0005634">
    <property type="term" value="C:nucleus"/>
    <property type="evidence" value="ECO:0007669"/>
    <property type="project" value="UniProtKB-SubCell"/>
</dbReference>
<evidence type="ECO:0000313" key="12">
    <source>
        <dbReference type="Proteomes" id="UP001627154"/>
    </source>
</evidence>
<feature type="region of interest" description="Disordered" evidence="9">
    <location>
        <begin position="704"/>
        <end position="749"/>
    </location>
</feature>
<evidence type="ECO:0000256" key="6">
    <source>
        <dbReference type="ARBA" id="ARBA00022691"/>
    </source>
</evidence>
<dbReference type="GO" id="GO:0032259">
    <property type="term" value="P:methylation"/>
    <property type="evidence" value="ECO:0007669"/>
    <property type="project" value="UniProtKB-KW"/>
</dbReference>
<dbReference type="InterPro" id="IPR046341">
    <property type="entry name" value="SET_dom_sf"/>
</dbReference>
<dbReference type="Proteomes" id="UP001627154">
    <property type="component" value="Unassembled WGS sequence"/>
</dbReference>
<keyword evidence="7" id="KW-0156">Chromatin regulator</keyword>
<keyword evidence="5" id="KW-0808">Transferase</keyword>
<dbReference type="InterPro" id="IPR041938">
    <property type="entry name" value="Hist-Lys_N-MTase_N"/>
</dbReference>
<keyword evidence="8" id="KW-0539">Nucleus</keyword>
<keyword evidence="3" id="KW-0158">Chromosome</keyword>
<dbReference type="Pfam" id="PF00856">
    <property type="entry name" value="SET"/>
    <property type="match status" value="1"/>
</dbReference>
<dbReference type="GO" id="GO:0005694">
    <property type="term" value="C:chromosome"/>
    <property type="evidence" value="ECO:0007669"/>
    <property type="project" value="UniProtKB-SubCell"/>
</dbReference>
<dbReference type="Gene3D" id="2.170.270.10">
    <property type="entry name" value="SET domain"/>
    <property type="match status" value="1"/>
</dbReference>
<evidence type="ECO:0000313" key="11">
    <source>
        <dbReference type="EMBL" id="KAL3402607.1"/>
    </source>
</evidence>
<dbReference type="GO" id="GO:0042799">
    <property type="term" value="F:histone H4K20 methyltransferase activity"/>
    <property type="evidence" value="ECO:0007669"/>
    <property type="project" value="UniProtKB-ARBA"/>
</dbReference>
<keyword evidence="12" id="KW-1185">Reference proteome</keyword>
<dbReference type="Gene3D" id="1.10.10.1700">
    <property type="entry name" value="Histone-lysine N-methyltransferase"/>
    <property type="match status" value="1"/>
</dbReference>
<dbReference type="AlphaFoldDB" id="A0ABD2XB52"/>
<evidence type="ECO:0000256" key="8">
    <source>
        <dbReference type="ARBA" id="ARBA00023242"/>
    </source>
</evidence>
<evidence type="ECO:0000256" key="5">
    <source>
        <dbReference type="ARBA" id="ARBA00022679"/>
    </source>
</evidence>
<keyword evidence="4" id="KW-0489">Methyltransferase</keyword>
<comment type="caution">
    <text evidence="11">The sequence shown here is derived from an EMBL/GenBank/DDBJ whole genome shotgun (WGS) entry which is preliminary data.</text>
</comment>
<gene>
    <name evidence="11" type="ORF">TKK_004539</name>
</gene>
<dbReference type="PANTHER" id="PTHR12977">
    <property type="entry name" value="SUPPRESSOR OF VARIEGATION 4-20-RELATED"/>
    <property type="match status" value="1"/>
</dbReference>
<dbReference type="InterPro" id="IPR039977">
    <property type="entry name" value="Suv4-20/Set9"/>
</dbReference>
<proteinExistence type="predicted"/>
<evidence type="ECO:0000259" key="10">
    <source>
        <dbReference type="PROSITE" id="PS50280"/>
    </source>
</evidence>
<dbReference type="PANTHER" id="PTHR12977:SF4">
    <property type="entry name" value="HISTONE-LYSINE N-METHYLTRANSFERASE KMT5B"/>
    <property type="match status" value="1"/>
</dbReference>
<accession>A0ABD2XB52</accession>
<evidence type="ECO:0000256" key="9">
    <source>
        <dbReference type="SAM" id="MobiDB-lite"/>
    </source>
</evidence>
<evidence type="ECO:0000256" key="2">
    <source>
        <dbReference type="ARBA" id="ARBA00004286"/>
    </source>
</evidence>
<evidence type="ECO:0000256" key="1">
    <source>
        <dbReference type="ARBA" id="ARBA00004123"/>
    </source>
</evidence>
<organism evidence="11 12">
    <name type="scientific">Trichogramma kaykai</name>
    <dbReference type="NCBI Taxonomy" id="54128"/>
    <lineage>
        <taxon>Eukaryota</taxon>
        <taxon>Metazoa</taxon>
        <taxon>Ecdysozoa</taxon>
        <taxon>Arthropoda</taxon>
        <taxon>Hexapoda</taxon>
        <taxon>Insecta</taxon>
        <taxon>Pterygota</taxon>
        <taxon>Neoptera</taxon>
        <taxon>Endopterygota</taxon>
        <taxon>Hymenoptera</taxon>
        <taxon>Apocrita</taxon>
        <taxon>Proctotrupomorpha</taxon>
        <taxon>Chalcidoidea</taxon>
        <taxon>Trichogrammatidae</taxon>
        <taxon>Trichogramma</taxon>
    </lineage>
</organism>
<reference evidence="11 12" key="1">
    <citation type="journal article" date="2024" name="bioRxiv">
        <title>A reference genome for Trichogramma kaykai: A tiny desert-dwelling parasitoid wasp with competing sex-ratio distorters.</title>
        <authorList>
            <person name="Culotta J."/>
            <person name="Lindsey A.R."/>
        </authorList>
    </citation>
    <scope>NUCLEOTIDE SEQUENCE [LARGE SCALE GENOMIC DNA]</scope>
    <source>
        <strain evidence="11 12">KSX58</strain>
    </source>
</reference>
<dbReference type="SMART" id="SM00317">
    <property type="entry name" value="SET"/>
    <property type="match status" value="1"/>
</dbReference>
<feature type="domain" description="SET" evidence="10">
    <location>
        <begin position="89"/>
        <end position="215"/>
    </location>
</feature>
<evidence type="ECO:0000256" key="7">
    <source>
        <dbReference type="ARBA" id="ARBA00022853"/>
    </source>
</evidence>